<dbReference type="SUPFAM" id="SSF51735">
    <property type="entry name" value="NAD(P)-binding Rossmann-fold domains"/>
    <property type="match status" value="1"/>
</dbReference>
<evidence type="ECO:0000256" key="1">
    <source>
        <dbReference type="ARBA" id="ARBA00006484"/>
    </source>
</evidence>
<evidence type="ECO:0000313" key="4">
    <source>
        <dbReference type="Proteomes" id="UP000076532"/>
    </source>
</evidence>
<dbReference type="EMBL" id="KV417492">
    <property type="protein sequence ID" value="KZP30709.1"/>
    <property type="molecule type" value="Genomic_DNA"/>
</dbReference>
<evidence type="ECO:0000256" key="2">
    <source>
        <dbReference type="ARBA" id="ARBA00023002"/>
    </source>
</evidence>
<dbReference type="PANTHER" id="PTHR24320">
    <property type="entry name" value="RETINOL DEHYDROGENASE"/>
    <property type="match status" value="1"/>
</dbReference>
<dbReference type="STRING" id="436010.A0A166TKD9"/>
<dbReference type="OrthoDB" id="191139at2759"/>
<dbReference type="Gene3D" id="3.40.50.720">
    <property type="entry name" value="NAD(P)-binding Rossmann-like Domain"/>
    <property type="match status" value="1"/>
</dbReference>
<evidence type="ECO:0000313" key="3">
    <source>
        <dbReference type="EMBL" id="KZP30709.1"/>
    </source>
</evidence>
<dbReference type="Pfam" id="PF00106">
    <property type="entry name" value="adh_short"/>
    <property type="match status" value="1"/>
</dbReference>
<dbReference type="AlphaFoldDB" id="A0A166TKD9"/>
<protein>
    <submittedName>
        <fullName evidence="3">Short chain dehydrogenase/reductase family protein</fullName>
    </submittedName>
</protein>
<keyword evidence="2" id="KW-0560">Oxidoreductase</keyword>
<proteinExistence type="inferred from homology"/>
<accession>A0A166TKD9</accession>
<reference evidence="3 4" key="1">
    <citation type="journal article" date="2016" name="Mol. Biol. Evol.">
        <title>Comparative Genomics of Early-Diverging Mushroom-Forming Fungi Provides Insights into the Origins of Lignocellulose Decay Capabilities.</title>
        <authorList>
            <person name="Nagy L.G."/>
            <person name="Riley R."/>
            <person name="Tritt A."/>
            <person name="Adam C."/>
            <person name="Daum C."/>
            <person name="Floudas D."/>
            <person name="Sun H."/>
            <person name="Yadav J.S."/>
            <person name="Pangilinan J."/>
            <person name="Larsson K.H."/>
            <person name="Matsuura K."/>
            <person name="Barry K."/>
            <person name="Labutti K."/>
            <person name="Kuo R."/>
            <person name="Ohm R.A."/>
            <person name="Bhattacharya S.S."/>
            <person name="Shirouzu T."/>
            <person name="Yoshinaga Y."/>
            <person name="Martin F.M."/>
            <person name="Grigoriev I.V."/>
            <person name="Hibbett D.S."/>
        </authorList>
    </citation>
    <scope>NUCLEOTIDE SEQUENCE [LARGE SCALE GENOMIC DNA]</scope>
    <source>
        <strain evidence="3 4">CBS 109695</strain>
    </source>
</reference>
<dbReference type="PRINTS" id="PR00081">
    <property type="entry name" value="GDHRDH"/>
</dbReference>
<dbReference type="PANTHER" id="PTHR24320:SF281">
    <property type="entry name" value="SHORT CHAIN DEHYDROGENASE_REDUCTASE FAMILY PROTEIN (AFU_ORTHOLOGUE AFUA_5G14310)"/>
    <property type="match status" value="1"/>
</dbReference>
<dbReference type="Proteomes" id="UP000076532">
    <property type="component" value="Unassembled WGS sequence"/>
</dbReference>
<name>A0A166TKD9_9AGAM</name>
<dbReference type="InterPro" id="IPR002347">
    <property type="entry name" value="SDR_fam"/>
</dbReference>
<dbReference type="InterPro" id="IPR036291">
    <property type="entry name" value="NAD(P)-bd_dom_sf"/>
</dbReference>
<comment type="similarity">
    <text evidence="1">Belongs to the short-chain dehydrogenases/reductases (SDR) family.</text>
</comment>
<organism evidence="3 4">
    <name type="scientific">Athelia psychrophila</name>
    <dbReference type="NCBI Taxonomy" id="1759441"/>
    <lineage>
        <taxon>Eukaryota</taxon>
        <taxon>Fungi</taxon>
        <taxon>Dikarya</taxon>
        <taxon>Basidiomycota</taxon>
        <taxon>Agaricomycotina</taxon>
        <taxon>Agaricomycetes</taxon>
        <taxon>Agaricomycetidae</taxon>
        <taxon>Atheliales</taxon>
        <taxon>Atheliaceae</taxon>
        <taxon>Athelia</taxon>
    </lineage>
</organism>
<keyword evidence="4" id="KW-1185">Reference proteome</keyword>
<sequence length="339" mass="37249">MQTVIGKVTGNPKADVGDLTGRVALVTGGALGIGYEISRTLALAHARVIMVNRKEEQGEEAITKIKAEHADADLEWIGCDLGNLQETKDVFDRIKEKEKRLDLLICSAGINTNKYDVDSDNIDRHFGVNWLGHFLAINRLYPLLRATSRLPNTPPPRIVFESSKMHQFAPPSEQTTTTSQTVHFSSLEEINDPNLTPTQLYGRTKLAMILGAKFGLLQRVIEPNKDKIFVLAVHPGTVSTDMQEQWKDGYGKLLGGALSGIMYAVGRSPQQGSVSAVWAATSQEVEQNNWNGAYFEDPGMLGGLSDDAKDEQLGENLWELSHNIVKDKLGADALLPWNA</sequence>
<dbReference type="GO" id="GO:0016491">
    <property type="term" value="F:oxidoreductase activity"/>
    <property type="evidence" value="ECO:0007669"/>
    <property type="project" value="UniProtKB-KW"/>
</dbReference>
<gene>
    <name evidence="3" type="ORF">FIBSPDRAFT_1037976</name>
</gene>